<dbReference type="HOGENOM" id="CLU_2025829_0_0_5"/>
<sequence>MDAGESLLLAILIERQAALLLTGDKRAIRAIEAIAPEEIQCAIACLEQLFVTLNSDWGAPLIQTRVCGDQVADAALTNSYGCRSGASGAESVSDGLRSYIEHLRRDCARILVGSQELPRFVP</sequence>
<organism evidence="1 2">
    <name type="scientific">Xanthobacter autotrophicus (strain ATCC BAA-1158 / Py2)</name>
    <dbReference type="NCBI Taxonomy" id="78245"/>
    <lineage>
        <taxon>Bacteria</taxon>
        <taxon>Pseudomonadati</taxon>
        <taxon>Pseudomonadota</taxon>
        <taxon>Alphaproteobacteria</taxon>
        <taxon>Hyphomicrobiales</taxon>
        <taxon>Xanthobacteraceae</taxon>
        <taxon>Xanthobacter</taxon>
    </lineage>
</organism>
<reference evidence="1 2" key="1">
    <citation type="submission" date="2007-07" db="EMBL/GenBank/DDBJ databases">
        <title>Complete sequence of chromosome of Xanthobacter autotrophicus Py2.</title>
        <authorList>
            <consortium name="US DOE Joint Genome Institute"/>
            <person name="Copeland A."/>
            <person name="Lucas S."/>
            <person name="Lapidus A."/>
            <person name="Barry K."/>
            <person name="Glavina del Rio T."/>
            <person name="Hammon N."/>
            <person name="Israni S."/>
            <person name="Dalin E."/>
            <person name="Tice H."/>
            <person name="Pitluck S."/>
            <person name="Sims D."/>
            <person name="Brettin T."/>
            <person name="Bruce D."/>
            <person name="Detter J.C."/>
            <person name="Han C."/>
            <person name="Tapia R."/>
            <person name="Brainard J."/>
            <person name="Schmutz J."/>
            <person name="Larimer F."/>
            <person name="Land M."/>
            <person name="Hauser L."/>
            <person name="Kyrpides N."/>
            <person name="Kim E."/>
            <person name="Ensigns S.A."/>
            <person name="Richardson P."/>
        </authorList>
    </citation>
    <scope>NUCLEOTIDE SEQUENCE [LARGE SCALE GENOMIC DNA]</scope>
    <source>
        <strain evidence="2">ATCC BAA-1158 / Py2</strain>
    </source>
</reference>
<dbReference type="AlphaFoldDB" id="A7IHK5"/>
<keyword evidence="2" id="KW-1185">Reference proteome</keyword>
<dbReference type="STRING" id="78245.Xaut_2255"/>
<dbReference type="EMBL" id="CP000781">
    <property type="protein sequence ID" value="ABS67498.1"/>
    <property type="molecule type" value="Genomic_DNA"/>
</dbReference>
<dbReference type="Proteomes" id="UP000002417">
    <property type="component" value="Chromosome"/>
</dbReference>
<accession>A7IHK5</accession>
<evidence type="ECO:0000313" key="2">
    <source>
        <dbReference type="Proteomes" id="UP000002417"/>
    </source>
</evidence>
<gene>
    <name evidence="1" type="ordered locus">Xaut_2255</name>
</gene>
<name>A7IHK5_XANP2</name>
<protein>
    <submittedName>
        <fullName evidence="1">Uncharacterized protein</fullName>
    </submittedName>
</protein>
<evidence type="ECO:0000313" key="1">
    <source>
        <dbReference type="EMBL" id="ABS67498.1"/>
    </source>
</evidence>
<proteinExistence type="predicted"/>
<dbReference type="KEGG" id="xau:Xaut_2255"/>